<dbReference type="InterPro" id="IPR050177">
    <property type="entry name" value="Lipid_A_modif_metabolic_enz"/>
</dbReference>
<comment type="caution">
    <text evidence="2">The sequence shown here is derived from an EMBL/GenBank/DDBJ whole genome shotgun (WGS) entry which is preliminary data.</text>
</comment>
<gene>
    <name evidence="2" type="ORF">F0P94_00220</name>
</gene>
<dbReference type="Pfam" id="PF01370">
    <property type="entry name" value="Epimerase"/>
    <property type="match status" value="1"/>
</dbReference>
<accession>A0A5N1J3S9</accession>
<dbReference type="Proteomes" id="UP000326570">
    <property type="component" value="Unassembled WGS sequence"/>
</dbReference>
<dbReference type="PANTHER" id="PTHR43245:SF13">
    <property type="entry name" value="UDP-D-APIOSE_UDP-D-XYLOSE SYNTHASE 2"/>
    <property type="match status" value="1"/>
</dbReference>
<proteinExistence type="predicted"/>
<sequence length="306" mass="34553">MQTILGAGGSIGTELSKELTAYTNKIRLVSRHPQKVNHTDELFPADLTNAEETDKAVAGSEIVYLVAGLEYKLSVWQQQWPIIMRNVLDACKKHKAKLVFFDNMYLYDAGKLAHMTEETPVNPISEKGKVRAQIAEMLLQEVRTGSLQALIARAPDFLGPKNSVAVEVIYKNLVKGKKANWFVDAGKVHSLIYTPDAAKATALLGNTPDAYNQVWHLPTSHEKLTAKDWIKLFARELGTEPNYMVLKPWMISLIGLFIPVVKESKEMLYQYDRDYYFDSSKFEKRFGMKATAPEVAVRQVVQMLEN</sequence>
<evidence type="ECO:0000259" key="1">
    <source>
        <dbReference type="Pfam" id="PF01370"/>
    </source>
</evidence>
<feature type="domain" description="NAD-dependent epimerase/dehydratase" evidence="1">
    <location>
        <begin position="4"/>
        <end position="210"/>
    </location>
</feature>
<organism evidence="2 3">
    <name type="scientific">Adhaeribacter soli</name>
    <dbReference type="NCBI Taxonomy" id="2607655"/>
    <lineage>
        <taxon>Bacteria</taxon>
        <taxon>Pseudomonadati</taxon>
        <taxon>Bacteroidota</taxon>
        <taxon>Cytophagia</taxon>
        <taxon>Cytophagales</taxon>
        <taxon>Hymenobacteraceae</taxon>
        <taxon>Adhaeribacter</taxon>
    </lineage>
</organism>
<dbReference type="SUPFAM" id="SSF51735">
    <property type="entry name" value="NAD(P)-binding Rossmann-fold domains"/>
    <property type="match status" value="1"/>
</dbReference>
<evidence type="ECO:0000313" key="2">
    <source>
        <dbReference type="EMBL" id="KAA9345551.1"/>
    </source>
</evidence>
<keyword evidence="3" id="KW-1185">Reference proteome</keyword>
<evidence type="ECO:0000313" key="3">
    <source>
        <dbReference type="Proteomes" id="UP000326570"/>
    </source>
</evidence>
<dbReference type="AlphaFoldDB" id="A0A5N1J3S9"/>
<reference evidence="2 3" key="1">
    <citation type="submission" date="2019-09" db="EMBL/GenBank/DDBJ databases">
        <title>Genome sequence of Adhaeribacter sp. M2.</title>
        <authorList>
            <person name="Srinivasan S."/>
        </authorList>
    </citation>
    <scope>NUCLEOTIDE SEQUENCE [LARGE SCALE GENOMIC DNA]</scope>
    <source>
        <strain evidence="2 3">M2</strain>
    </source>
</reference>
<dbReference type="InterPro" id="IPR036291">
    <property type="entry name" value="NAD(P)-bd_dom_sf"/>
</dbReference>
<dbReference type="PANTHER" id="PTHR43245">
    <property type="entry name" value="BIFUNCTIONAL POLYMYXIN RESISTANCE PROTEIN ARNA"/>
    <property type="match status" value="1"/>
</dbReference>
<dbReference type="Gene3D" id="3.40.50.720">
    <property type="entry name" value="NAD(P)-binding Rossmann-like Domain"/>
    <property type="match status" value="1"/>
</dbReference>
<dbReference type="RefSeq" id="WP_150901692.1">
    <property type="nucleotide sequence ID" value="NZ_VTWT01000001.1"/>
</dbReference>
<dbReference type="EMBL" id="VTWT01000001">
    <property type="protein sequence ID" value="KAA9345551.1"/>
    <property type="molecule type" value="Genomic_DNA"/>
</dbReference>
<protein>
    <submittedName>
        <fullName evidence="2">NAD-dependent epimerase/dehydratase family protein</fullName>
    </submittedName>
</protein>
<dbReference type="InterPro" id="IPR001509">
    <property type="entry name" value="Epimerase_deHydtase"/>
</dbReference>
<name>A0A5N1J3S9_9BACT</name>